<protein>
    <recommendedName>
        <fullName evidence="1">GyrI-like small molecule binding domain-containing protein</fullName>
    </recommendedName>
</protein>
<dbReference type="InterPro" id="IPR011256">
    <property type="entry name" value="Reg_factor_effector_dom_sf"/>
</dbReference>
<evidence type="ECO:0000259" key="1">
    <source>
        <dbReference type="Pfam" id="PF06445"/>
    </source>
</evidence>
<dbReference type="PIRSF" id="PIRSF031644">
    <property type="entry name" value="UCP031644"/>
    <property type="match status" value="1"/>
</dbReference>
<reference evidence="2" key="1">
    <citation type="submission" date="2019-08" db="EMBL/GenBank/DDBJ databases">
        <authorList>
            <person name="Kucharzyk K."/>
            <person name="Murdoch R.W."/>
            <person name="Higgins S."/>
            <person name="Loffler F."/>
        </authorList>
    </citation>
    <scope>NUCLEOTIDE SEQUENCE</scope>
</reference>
<name>A0A644ZMM7_9ZZZZ</name>
<comment type="caution">
    <text evidence="2">The sequence shown here is derived from an EMBL/GenBank/DDBJ whole genome shotgun (WGS) entry which is preliminary data.</text>
</comment>
<dbReference type="EMBL" id="VSSQ01009577">
    <property type="protein sequence ID" value="MPM42026.1"/>
    <property type="molecule type" value="Genomic_DNA"/>
</dbReference>
<dbReference type="InterPro" id="IPR008319">
    <property type="entry name" value="GyrI-like_CCH_Lin2189-like"/>
</dbReference>
<sequence length="210" mass="24048">MPFDFKKEYKAFYQPPQQPQIVTIPAMPYIGMKGKGDPNEAGGEYQRSVECLYATAYTLKMSKNGDHRMDGYFDYVVPPLEGLWHQEGIEGMDYARKDLLHFTSLLRLPDFVQEQDVLWAIDLVKRKKGLDCSTVEFLILDEGLCVQALHIGPYDTEPQTVEGMHAYIASCGYVLDFSGVRLHHEIYLSDPRKTEAEKRKTVIRHPIATQ</sequence>
<proteinExistence type="predicted"/>
<dbReference type="Pfam" id="PF06445">
    <property type="entry name" value="GyrI-like"/>
    <property type="match status" value="1"/>
</dbReference>
<dbReference type="AlphaFoldDB" id="A0A644ZMM7"/>
<feature type="domain" description="GyrI-like small molecule binding" evidence="1">
    <location>
        <begin position="18"/>
        <end position="207"/>
    </location>
</feature>
<dbReference type="InterPro" id="IPR029442">
    <property type="entry name" value="GyrI-like"/>
</dbReference>
<organism evidence="2">
    <name type="scientific">bioreactor metagenome</name>
    <dbReference type="NCBI Taxonomy" id="1076179"/>
    <lineage>
        <taxon>unclassified sequences</taxon>
        <taxon>metagenomes</taxon>
        <taxon>ecological metagenomes</taxon>
    </lineage>
</organism>
<accession>A0A644ZMM7</accession>
<evidence type="ECO:0000313" key="2">
    <source>
        <dbReference type="EMBL" id="MPM42026.1"/>
    </source>
</evidence>
<gene>
    <name evidence="2" type="ORF">SDC9_88688</name>
</gene>
<dbReference type="Gene3D" id="3.20.80.10">
    <property type="entry name" value="Regulatory factor, effector binding domain"/>
    <property type="match status" value="1"/>
</dbReference>
<dbReference type="SUPFAM" id="SSF55136">
    <property type="entry name" value="Probable bacterial effector-binding domain"/>
    <property type="match status" value="1"/>
</dbReference>